<dbReference type="EMBL" id="JAIRAU010000052">
    <property type="protein sequence ID" value="MBZ5714880.1"/>
    <property type="molecule type" value="Genomic_DNA"/>
</dbReference>
<dbReference type="InterPro" id="IPR032675">
    <property type="entry name" value="LRR_dom_sf"/>
</dbReference>
<accession>A0ABS7U3I5</accession>
<evidence type="ECO:0000313" key="2">
    <source>
        <dbReference type="Proteomes" id="UP001139031"/>
    </source>
</evidence>
<proteinExistence type="predicted"/>
<evidence type="ECO:0000313" key="1">
    <source>
        <dbReference type="EMBL" id="MBZ5714880.1"/>
    </source>
</evidence>
<protein>
    <submittedName>
        <fullName evidence="1">Uncharacterized protein</fullName>
    </submittedName>
</protein>
<organism evidence="1 2">
    <name type="scientific">Nannocystis pusilla</name>
    <dbReference type="NCBI Taxonomy" id="889268"/>
    <lineage>
        <taxon>Bacteria</taxon>
        <taxon>Pseudomonadati</taxon>
        <taxon>Myxococcota</taxon>
        <taxon>Polyangia</taxon>
        <taxon>Nannocystales</taxon>
        <taxon>Nannocystaceae</taxon>
        <taxon>Nannocystis</taxon>
    </lineage>
</organism>
<sequence>MAPSGEVLRYLDQVVDCYDPEIGLTLPEQIAWLVSVSQLPPGDWADEPEATWLRLLAALLRDRGAPRVRALILHDCSEYTVDGCDIPFEDCDPLPLLRRHAGRLARLERLHVGVFPAVLPPTSGFCQGVGPALAGLPALQWLHLVGERGWELLPPGGHPGLRTLLMHVTEPDDDPLAVLVEARFPALERLDLWLGPAVVDGRDEGALGAALASERFAGLRELALRGLESGELLAELAQQRDLGGVQALAVTHGPALADEALAELLAAPWLARLARLDLRGTGASAELAAELAARGPEVVRER</sequence>
<comment type="caution">
    <text evidence="1">The sequence shown here is derived from an EMBL/GenBank/DDBJ whole genome shotgun (WGS) entry which is preliminary data.</text>
</comment>
<name>A0ABS7U3I5_9BACT</name>
<dbReference type="Proteomes" id="UP001139031">
    <property type="component" value="Unassembled WGS sequence"/>
</dbReference>
<keyword evidence="2" id="KW-1185">Reference proteome</keyword>
<dbReference type="Gene3D" id="3.80.10.10">
    <property type="entry name" value="Ribonuclease Inhibitor"/>
    <property type="match status" value="1"/>
</dbReference>
<dbReference type="RefSeq" id="WP_224196612.1">
    <property type="nucleotide sequence ID" value="NZ_JAIRAU010000052.1"/>
</dbReference>
<gene>
    <name evidence="1" type="ORF">K7C98_37080</name>
</gene>
<reference evidence="1" key="1">
    <citation type="submission" date="2021-08" db="EMBL/GenBank/DDBJ databases">
        <authorList>
            <person name="Stevens D.C."/>
        </authorList>
    </citation>
    <scope>NUCLEOTIDE SEQUENCE</scope>
    <source>
        <strain evidence="1">DSM 53165</strain>
    </source>
</reference>